<sequence>MDEARRTVRAAVSGEGRSEALAAAVRWAVRVGLMVVLAYTVAVTPPGIGAHGLPGLNLLGLLVGAAGWLGWGLLRDREGLLRLIALPVGVAGGALLVPGTSGSDVGVILVCLMVLAAASVLEPGPAGVLAVFAMAAAGIAERFWENLLPGGFAVLAVAASYLAGIVRRQRTLHVAQTELLLVETQVAKEEQARSAALAERARIAREIHDVLAHAMGGLIVQLEAADALLETVPGADRARACVIRARGLAGEGLTETRRAIGALRGDKRSLPEFLSTLVEDYRADYPDVPVSFEQPAEQPELRPEVTLALQRLGQEALTNVRRHAPGAPVTVSLAVDAERVELVVRNGAPGEAERGTTGGGYGLVGMRERIEQLEGTLDAAAEGPGWTVRARVPRPRTEGD</sequence>
<dbReference type="InterPro" id="IPR011712">
    <property type="entry name" value="Sig_transdc_His_kin_sub3_dim/P"/>
</dbReference>
<keyword evidence="8" id="KW-0902">Two-component regulatory system</keyword>
<dbReference type="CDD" id="cd16917">
    <property type="entry name" value="HATPase_UhpB-NarQ-NarX-like"/>
    <property type="match status" value="1"/>
</dbReference>
<dbReference type="InterPro" id="IPR050482">
    <property type="entry name" value="Sensor_HK_TwoCompSys"/>
</dbReference>
<evidence type="ECO:0000256" key="3">
    <source>
        <dbReference type="ARBA" id="ARBA00022553"/>
    </source>
</evidence>
<proteinExistence type="predicted"/>
<evidence type="ECO:0000256" key="1">
    <source>
        <dbReference type="ARBA" id="ARBA00000085"/>
    </source>
</evidence>
<dbReference type="InterPro" id="IPR003594">
    <property type="entry name" value="HATPase_dom"/>
</dbReference>
<keyword evidence="9" id="KW-0472">Membrane</keyword>
<dbReference type="SUPFAM" id="SSF55874">
    <property type="entry name" value="ATPase domain of HSP90 chaperone/DNA topoisomerase II/histidine kinase"/>
    <property type="match status" value="1"/>
</dbReference>
<dbReference type="GO" id="GO:0000155">
    <property type="term" value="F:phosphorelay sensor kinase activity"/>
    <property type="evidence" value="ECO:0007669"/>
    <property type="project" value="InterPro"/>
</dbReference>
<evidence type="ECO:0000313" key="12">
    <source>
        <dbReference type="Proteomes" id="UP000526734"/>
    </source>
</evidence>
<dbReference type="GO" id="GO:0005524">
    <property type="term" value="F:ATP binding"/>
    <property type="evidence" value="ECO:0007669"/>
    <property type="project" value="UniProtKB-KW"/>
</dbReference>
<evidence type="ECO:0000256" key="5">
    <source>
        <dbReference type="ARBA" id="ARBA00022741"/>
    </source>
</evidence>
<keyword evidence="9" id="KW-1133">Transmembrane helix</keyword>
<evidence type="ECO:0000259" key="10">
    <source>
        <dbReference type="SMART" id="SM00387"/>
    </source>
</evidence>
<dbReference type="GO" id="GO:0016020">
    <property type="term" value="C:membrane"/>
    <property type="evidence" value="ECO:0007669"/>
    <property type="project" value="InterPro"/>
</dbReference>
<keyword evidence="5" id="KW-0547">Nucleotide-binding</keyword>
<feature type="transmembrane region" description="Helical" evidence="9">
    <location>
        <begin position="21"/>
        <end position="42"/>
    </location>
</feature>
<evidence type="ECO:0000256" key="6">
    <source>
        <dbReference type="ARBA" id="ARBA00022777"/>
    </source>
</evidence>
<evidence type="ECO:0000256" key="4">
    <source>
        <dbReference type="ARBA" id="ARBA00022679"/>
    </source>
</evidence>
<dbReference type="Gene3D" id="1.20.5.1930">
    <property type="match status" value="1"/>
</dbReference>
<gene>
    <name evidence="11" type="ORF">H4281_35330</name>
</gene>
<feature type="transmembrane region" description="Helical" evidence="9">
    <location>
        <begin position="105"/>
        <end position="135"/>
    </location>
</feature>
<dbReference type="EC" id="2.7.13.3" evidence="2"/>
<organism evidence="11 12">
    <name type="scientific">Amycolatopsis dendrobii</name>
    <dbReference type="NCBI Taxonomy" id="2760662"/>
    <lineage>
        <taxon>Bacteria</taxon>
        <taxon>Bacillati</taxon>
        <taxon>Actinomycetota</taxon>
        <taxon>Actinomycetes</taxon>
        <taxon>Pseudonocardiales</taxon>
        <taxon>Pseudonocardiaceae</taxon>
        <taxon>Amycolatopsis</taxon>
    </lineage>
</organism>
<dbReference type="SMART" id="SM00387">
    <property type="entry name" value="HATPase_c"/>
    <property type="match status" value="1"/>
</dbReference>
<keyword evidence="7" id="KW-0067">ATP-binding</keyword>
<keyword evidence="9" id="KW-0812">Transmembrane</keyword>
<keyword evidence="12" id="KW-1185">Reference proteome</keyword>
<evidence type="ECO:0000256" key="8">
    <source>
        <dbReference type="ARBA" id="ARBA00023012"/>
    </source>
</evidence>
<dbReference type="RefSeq" id="WP_182895204.1">
    <property type="nucleotide sequence ID" value="NZ_JACGZW010000013.1"/>
</dbReference>
<dbReference type="Gene3D" id="3.30.565.10">
    <property type="entry name" value="Histidine kinase-like ATPase, C-terminal domain"/>
    <property type="match status" value="1"/>
</dbReference>
<evidence type="ECO:0000256" key="7">
    <source>
        <dbReference type="ARBA" id="ARBA00022840"/>
    </source>
</evidence>
<dbReference type="InterPro" id="IPR036890">
    <property type="entry name" value="HATPase_C_sf"/>
</dbReference>
<reference evidence="11 12" key="1">
    <citation type="submission" date="2020-08" db="EMBL/GenBank/DDBJ databases">
        <title>Amycolatopsis sp. nov. DR6-1 isolated from Dendrobium heterocarpum.</title>
        <authorList>
            <person name="Tedsree N."/>
            <person name="Kuncharoen N."/>
            <person name="Likhitwitayawuid K."/>
            <person name="Tanasupawat S."/>
        </authorList>
    </citation>
    <scope>NUCLEOTIDE SEQUENCE [LARGE SCALE GENOMIC DNA]</scope>
    <source>
        <strain evidence="11 12">DR6-1</strain>
    </source>
</reference>
<keyword evidence="3" id="KW-0597">Phosphoprotein</keyword>
<dbReference type="Proteomes" id="UP000526734">
    <property type="component" value="Unassembled WGS sequence"/>
</dbReference>
<dbReference type="Pfam" id="PF07730">
    <property type="entry name" value="HisKA_3"/>
    <property type="match status" value="1"/>
</dbReference>
<dbReference type="AlphaFoldDB" id="A0A7W3W494"/>
<evidence type="ECO:0000256" key="2">
    <source>
        <dbReference type="ARBA" id="ARBA00012438"/>
    </source>
</evidence>
<keyword evidence="6 11" id="KW-0418">Kinase</keyword>
<dbReference type="Pfam" id="PF02518">
    <property type="entry name" value="HATPase_c"/>
    <property type="match status" value="1"/>
</dbReference>
<feature type="domain" description="Histidine kinase/HSP90-like ATPase" evidence="10">
    <location>
        <begin position="304"/>
        <end position="396"/>
    </location>
</feature>
<name>A0A7W3W494_9PSEU</name>
<comment type="catalytic activity">
    <reaction evidence="1">
        <text>ATP + protein L-histidine = ADP + protein N-phospho-L-histidine.</text>
        <dbReference type="EC" id="2.7.13.3"/>
    </reaction>
</comment>
<feature type="transmembrane region" description="Helical" evidence="9">
    <location>
        <begin position="54"/>
        <end position="73"/>
    </location>
</feature>
<feature type="transmembrane region" description="Helical" evidence="9">
    <location>
        <begin position="147"/>
        <end position="166"/>
    </location>
</feature>
<dbReference type="PANTHER" id="PTHR24421:SF10">
    <property type="entry name" value="NITRATE_NITRITE SENSOR PROTEIN NARQ"/>
    <property type="match status" value="1"/>
</dbReference>
<accession>A0A7W3W494</accession>
<feature type="transmembrane region" description="Helical" evidence="9">
    <location>
        <begin position="80"/>
        <end position="99"/>
    </location>
</feature>
<comment type="caution">
    <text evidence="11">The sequence shown here is derived from an EMBL/GenBank/DDBJ whole genome shotgun (WGS) entry which is preliminary data.</text>
</comment>
<evidence type="ECO:0000256" key="9">
    <source>
        <dbReference type="SAM" id="Phobius"/>
    </source>
</evidence>
<dbReference type="PANTHER" id="PTHR24421">
    <property type="entry name" value="NITRATE/NITRITE SENSOR PROTEIN NARX-RELATED"/>
    <property type="match status" value="1"/>
</dbReference>
<evidence type="ECO:0000313" key="11">
    <source>
        <dbReference type="EMBL" id="MBB1158449.1"/>
    </source>
</evidence>
<protein>
    <recommendedName>
        <fullName evidence="2">histidine kinase</fullName>
        <ecNumber evidence="2">2.7.13.3</ecNumber>
    </recommendedName>
</protein>
<dbReference type="GO" id="GO:0046983">
    <property type="term" value="F:protein dimerization activity"/>
    <property type="evidence" value="ECO:0007669"/>
    <property type="project" value="InterPro"/>
</dbReference>
<dbReference type="EMBL" id="JACGZW010000013">
    <property type="protein sequence ID" value="MBB1158449.1"/>
    <property type="molecule type" value="Genomic_DNA"/>
</dbReference>
<keyword evidence="4" id="KW-0808">Transferase</keyword>